<evidence type="ECO:0000259" key="9">
    <source>
        <dbReference type="PROSITE" id="PS50111"/>
    </source>
</evidence>
<dbReference type="InterPro" id="IPR004089">
    <property type="entry name" value="MCPsignal_dom"/>
</dbReference>
<protein>
    <submittedName>
        <fullName evidence="10">Methyl-accepting chemotaxis protein</fullName>
    </submittedName>
</protein>
<organism evidence="10 11">
    <name type="scientific">Marinobacter lacisalsi</name>
    <dbReference type="NCBI Taxonomy" id="475979"/>
    <lineage>
        <taxon>Bacteria</taxon>
        <taxon>Pseudomonadati</taxon>
        <taxon>Pseudomonadota</taxon>
        <taxon>Gammaproteobacteria</taxon>
        <taxon>Pseudomonadales</taxon>
        <taxon>Marinobacteraceae</taxon>
        <taxon>Marinobacter</taxon>
    </lineage>
</organism>
<comment type="subcellular location">
    <subcellularLocation>
        <location evidence="1">Membrane</location>
    </subcellularLocation>
</comment>
<evidence type="ECO:0000256" key="6">
    <source>
        <dbReference type="PROSITE-ProRule" id="PRU00284"/>
    </source>
</evidence>
<keyword evidence="11" id="KW-1185">Reference proteome</keyword>
<feature type="transmembrane region" description="Helical" evidence="8">
    <location>
        <begin position="56"/>
        <end position="75"/>
    </location>
</feature>
<proteinExistence type="predicted"/>
<evidence type="ECO:0000256" key="2">
    <source>
        <dbReference type="ARBA" id="ARBA00022692"/>
    </source>
</evidence>
<dbReference type="RefSeq" id="WP_379888039.1">
    <property type="nucleotide sequence ID" value="NZ_JBHSDI010000016.1"/>
</dbReference>
<comment type="caution">
    <text evidence="10">The sequence shown here is derived from an EMBL/GenBank/DDBJ whole genome shotgun (WGS) entry which is preliminary data.</text>
</comment>
<reference evidence="11" key="1">
    <citation type="journal article" date="2019" name="Int. J. Syst. Evol. Microbiol.">
        <title>The Global Catalogue of Microorganisms (GCM) 10K type strain sequencing project: providing services to taxonomists for standard genome sequencing and annotation.</title>
        <authorList>
            <consortium name="The Broad Institute Genomics Platform"/>
            <consortium name="The Broad Institute Genome Sequencing Center for Infectious Disease"/>
            <person name="Wu L."/>
            <person name="Ma J."/>
        </authorList>
    </citation>
    <scope>NUCLEOTIDE SEQUENCE [LARGE SCALE GENOMIC DNA]</scope>
    <source>
        <strain evidence="11">CECT 7297</strain>
    </source>
</reference>
<dbReference type="SMART" id="SM00283">
    <property type="entry name" value="MA"/>
    <property type="match status" value="1"/>
</dbReference>
<feature type="region of interest" description="Disordered" evidence="7">
    <location>
        <begin position="1"/>
        <end position="25"/>
    </location>
</feature>
<keyword evidence="2 8" id="KW-0812">Transmembrane</keyword>
<evidence type="ECO:0000256" key="4">
    <source>
        <dbReference type="ARBA" id="ARBA00023136"/>
    </source>
</evidence>
<keyword evidence="3 8" id="KW-1133">Transmembrane helix</keyword>
<sequence>MQSSSVSAGLVSQGHHKASDRSSGASAWLPSPVAILLIVLQVALIGAVVWLASGTAATIAVVLGVAVAALAWYLGMQSRRDRNISQVFERALGQQIDISESLTANDDSEEARALQAFNKRLREMILDFQHQSISISLSSARSRLLAELATREAKGQLSLSEQIFQASNETTTALQDISGRTSTITDMNTRNLDVARESSQQLGEARFQVESINNAMGEFQQNIARLEDSSTQIQKILGTVQDFSEQTNMLALNAAIEAARAGEQGRGFAVVADEVRNLSVRVGEAASQIGSLLKEMINAMSGAGNQAQSIMTQSATAGESVSAAADQFGAMVNDFTQAHEDLLMVGSSLEQLTATNTETHSHASKIRDSSEQIREGMSSIYTQTDALRDNTNLVLQALCRFDLGEGPLESMINKLFDRRDQLQGIMEDLRKEGYNLFDFNYKEIPGTGGQKFDTSWADALGKRIQPTLDEWDLGGKDGIIYTLPTDNNGYLAIARSASAQPMTGDPRVDAARSVHKRMTVSGQELENLRKCTYLSMGTFVLPGTTNVVLVIYVPLYVDGKKWGVMTSGIVPKAVGVDK</sequence>
<evidence type="ECO:0000256" key="3">
    <source>
        <dbReference type="ARBA" id="ARBA00022989"/>
    </source>
</evidence>
<evidence type="ECO:0000256" key="7">
    <source>
        <dbReference type="SAM" id="MobiDB-lite"/>
    </source>
</evidence>
<feature type="transmembrane region" description="Helical" evidence="8">
    <location>
        <begin position="27"/>
        <end position="50"/>
    </location>
</feature>
<feature type="domain" description="Methyl-accepting transducer" evidence="9">
    <location>
        <begin position="131"/>
        <end position="367"/>
    </location>
</feature>
<gene>
    <name evidence="10" type="ORF">ACFOZ5_13130</name>
</gene>
<dbReference type="SUPFAM" id="SSF58104">
    <property type="entry name" value="Methyl-accepting chemotaxis protein (MCP) signaling domain"/>
    <property type="match status" value="1"/>
</dbReference>
<evidence type="ECO:0000256" key="1">
    <source>
        <dbReference type="ARBA" id="ARBA00004370"/>
    </source>
</evidence>
<dbReference type="Gene3D" id="1.10.287.950">
    <property type="entry name" value="Methyl-accepting chemotaxis protein"/>
    <property type="match status" value="1"/>
</dbReference>
<keyword evidence="5 6" id="KW-0807">Transducer</keyword>
<evidence type="ECO:0000256" key="5">
    <source>
        <dbReference type="ARBA" id="ARBA00023224"/>
    </source>
</evidence>
<name>A0ABV8QHU9_9GAMM</name>
<dbReference type="Proteomes" id="UP001595798">
    <property type="component" value="Unassembled WGS sequence"/>
</dbReference>
<keyword evidence="4 8" id="KW-0472">Membrane</keyword>
<feature type="transmembrane region" description="Helical" evidence="8">
    <location>
        <begin position="533"/>
        <end position="557"/>
    </location>
</feature>
<evidence type="ECO:0000313" key="11">
    <source>
        <dbReference type="Proteomes" id="UP001595798"/>
    </source>
</evidence>
<dbReference type="PANTHER" id="PTHR32089">
    <property type="entry name" value="METHYL-ACCEPTING CHEMOTAXIS PROTEIN MCPB"/>
    <property type="match status" value="1"/>
</dbReference>
<dbReference type="PANTHER" id="PTHR32089:SF112">
    <property type="entry name" value="LYSOZYME-LIKE PROTEIN-RELATED"/>
    <property type="match status" value="1"/>
</dbReference>
<evidence type="ECO:0000256" key="8">
    <source>
        <dbReference type="SAM" id="Phobius"/>
    </source>
</evidence>
<dbReference type="EMBL" id="JBHSDI010000016">
    <property type="protein sequence ID" value="MFC4259977.1"/>
    <property type="molecule type" value="Genomic_DNA"/>
</dbReference>
<evidence type="ECO:0000313" key="10">
    <source>
        <dbReference type="EMBL" id="MFC4259977.1"/>
    </source>
</evidence>
<accession>A0ABV8QHU9</accession>
<dbReference type="Pfam" id="PF00015">
    <property type="entry name" value="MCPsignal"/>
    <property type="match status" value="1"/>
</dbReference>
<dbReference type="PROSITE" id="PS50111">
    <property type="entry name" value="CHEMOTAXIS_TRANSDUC_2"/>
    <property type="match status" value="1"/>
</dbReference>